<dbReference type="Proteomes" id="UP001385951">
    <property type="component" value="Unassembled WGS sequence"/>
</dbReference>
<dbReference type="GO" id="GO:0005509">
    <property type="term" value="F:calcium ion binding"/>
    <property type="evidence" value="ECO:0007669"/>
    <property type="project" value="InterPro"/>
</dbReference>
<comment type="caution">
    <text evidence="2">The sequence shown here is derived from an EMBL/GenBank/DDBJ whole genome shotgun (WGS) entry which is preliminary data.</text>
</comment>
<dbReference type="AlphaFoldDB" id="A0AAW0FN68"/>
<reference evidence="2 3" key="1">
    <citation type="submission" date="2022-09" db="EMBL/GenBank/DDBJ databases">
        <authorList>
            <person name="Palmer J.M."/>
        </authorList>
    </citation>
    <scope>NUCLEOTIDE SEQUENCE [LARGE SCALE GENOMIC DNA]</scope>
    <source>
        <strain evidence="2 3">DSM 7382</strain>
    </source>
</reference>
<evidence type="ECO:0000259" key="1">
    <source>
        <dbReference type="PROSITE" id="PS50222"/>
    </source>
</evidence>
<gene>
    <name evidence="2" type="ORF">QCA50_014628</name>
</gene>
<dbReference type="InterPro" id="IPR002048">
    <property type="entry name" value="EF_hand_dom"/>
</dbReference>
<dbReference type="InterPro" id="IPR018247">
    <property type="entry name" value="EF_Hand_1_Ca_BS"/>
</dbReference>
<dbReference type="PROSITE" id="PS00018">
    <property type="entry name" value="EF_HAND_1"/>
    <property type="match status" value="1"/>
</dbReference>
<protein>
    <recommendedName>
        <fullName evidence="1">EF-hand domain-containing protein</fullName>
    </recommendedName>
</protein>
<keyword evidence="3" id="KW-1185">Reference proteome</keyword>
<name>A0AAW0FN68_9APHY</name>
<accession>A0AAW0FN68</accession>
<dbReference type="PROSITE" id="PS50222">
    <property type="entry name" value="EF_HAND_2"/>
    <property type="match status" value="1"/>
</dbReference>
<sequence>MAVLIQLRDVHDRNDVGPDGRTIEARLQGLVGKTATDIKECANACDTYSKKRLLVKILRGQSWETKLVGFAGVFTQRRVQFEQALTMHTARVVDAIHEDVHYMKHAMDAANTKLQMIFDTLLPQDLASLKRKVIAKGDINILMSSNTTLRELNEEENFLSWHQSNEHTKRRSEFTLDDLKEELRLDFDVSLKVNFEAFEGKFNLYHRQLKDDLSKTIEEGNNRVINAVREGPHDKIKNEELKTIWKEMGWRRNVKAHLFVMTLRDHFREKVQEIKLDATAQSSKEQHRTDDWALDYISITWLQPIMEAFDDDGSGYVTIAEINQFTDSMPRDLGWSLQHWIAYWAVGWRYATAQYIEKINRVIDKMNALRSRVLPENRSRVEYYLERVMMYLINITAGFAQEEIPESLQSKFKPFIDYEEARIRQNLQDIRYDFDALDPVYVVAGPGRIEKYAMPLIYLLLDRDLKIFRVAQHKLLSDDELWDSAESLLWVYDTIALRSNDLRDLYKQQKEDGPTRFKSVAGGLFRYVYNGQELWASPNIFEKRFPRDVPDFEADSSLPELEIVLNKPLRTDSPYKTMGYETPEMFEFVSGASDINVLFGQWNGFLYSTLEYPRVEQAMSSFTFQADPNDQQAIRGSGIEVDGLLYTIKGKYFVSDSGTTEVEFALFYEGGDPTKYFKGHLDENNSLIGLHGYMDDVSKENYACLFILRNVPAEIMACRPGPAEFVENKPRALWKFARDAILMQTRRELFSWSYFEERRNRRRQYIKYGIRYWCYGRRLDKDESAQFLASQRQILPVDGLYYLSLRKHIIAIMPCHFDCTCDVCSRALGGSRIICADCHSSRWDTVDFCGDSTCHTHSVTRSDLKSDHLPTHSFVKIRTNIQWHDIKKLRQNAATVLERWRRHPVSTLEMPLNKNDNDKLSVPEESPVKFIHCFVCQTSLTKAFWYCAECADCAICETCEINTLLSCLACKRPFEQPSWYYGSQPNDESLCSTCTAKGVKPPANTIKGLPHTYLHSLVWCQDRLEGPVEPLLTTELARSTLISLLHGLPPLLHGRDSTQLAPIQEALTSLEQLMTTLQLTQDVEKESL</sequence>
<dbReference type="EMBL" id="JASBNA010000036">
    <property type="protein sequence ID" value="KAK7682423.1"/>
    <property type="molecule type" value="Genomic_DNA"/>
</dbReference>
<evidence type="ECO:0000313" key="3">
    <source>
        <dbReference type="Proteomes" id="UP001385951"/>
    </source>
</evidence>
<feature type="domain" description="EF-hand" evidence="1">
    <location>
        <begin position="305"/>
        <end position="332"/>
    </location>
</feature>
<proteinExistence type="predicted"/>
<evidence type="ECO:0000313" key="2">
    <source>
        <dbReference type="EMBL" id="KAK7682423.1"/>
    </source>
</evidence>
<organism evidence="2 3">
    <name type="scientific">Cerrena zonata</name>
    <dbReference type="NCBI Taxonomy" id="2478898"/>
    <lineage>
        <taxon>Eukaryota</taxon>
        <taxon>Fungi</taxon>
        <taxon>Dikarya</taxon>
        <taxon>Basidiomycota</taxon>
        <taxon>Agaricomycotina</taxon>
        <taxon>Agaricomycetes</taxon>
        <taxon>Polyporales</taxon>
        <taxon>Cerrenaceae</taxon>
        <taxon>Cerrena</taxon>
    </lineage>
</organism>